<feature type="transmembrane region" description="Helical" evidence="6">
    <location>
        <begin position="42"/>
        <end position="63"/>
    </location>
</feature>
<evidence type="ECO:0000313" key="8">
    <source>
        <dbReference type="Proteomes" id="UP001194468"/>
    </source>
</evidence>
<dbReference type="AlphaFoldDB" id="A0AAD4BC96"/>
<evidence type="ECO:0000256" key="6">
    <source>
        <dbReference type="RuleBase" id="RU367008"/>
    </source>
</evidence>
<organism evidence="7 8">
    <name type="scientific">Boletus edulis BED1</name>
    <dbReference type="NCBI Taxonomy" id="1328754"/>
    <lineage>
        <taxon>Eukaryota</taxon>
        <taxon>Fungi</taxon>
        <taxon>Dikarya</taxon>
        <taxon>Basidiomycota</taxon>
        <taxon>Agaricomycotina</taxon>
        <taxon>Agaricomycetes</taxon>
        <taxon>Agaricomycetidae</taxon>
        <taxon>Boletales</taxon>
        <taxon>Boletineae</taxon>
        <taxon>Boletaceae</taxon>
        <taxon>Boletoideae</taxon>
        <taxon>Boletus</taxon>
    </lineage>
</organism>
<proteinExistence type="inferred from homology"/>
<dbReference type="GO" id="GO:0008250">
    <property type="term" value="C:oligosaccharyltransferase complex"/>
    <property type="evidence" value="ECO:0007669"/>
    <property type="project" value="UniProtKB-UniRule"/>
</dbReference>
<sequence>MDSYDAIQVRPDPRTPAPSLTHAQKALHKSLPPFTPYVSASLLPYIALVLLVSTFVLTFYFSTLPKDNIPVRESAVASLASILGGFGVVALFCTVGVNV</sequence>
<reference evidence="7" key="1">
    <citation type="submission" date="2019-10" db="EMBL/GenBank/DDBJ databases">
        <authorList>
            <consortium name="DOE Joint Genome Institute"/>
            <person name="Kuo A."/>
            <person name="Miyauchi S."/>
            <person name="Kiss E."/>
            <person name="Drula E."/>
            <person name="Kohler A."/>
            <person name="Sanchez-Garcia M."/>
            <person name="Andreopoulos B."/>
            <person name="Barry K.W."/>
            <person name="Bonito G."/>
            <person name="Buee M."/>
            <person name="Carver A."/>
            <person name="Chen C."/>
            <person name="Cichocki N."/>
            <person name="Clum A."/>
            <person name="Culley D."/>
            <person name="Crous P.W."/>
            <person name="Fauchery L."/>
            <person name="Girlanda M."/>
            <person name="Hayes R."/>
            <person name="Keri Z."/>
            <person name="LaButti K."/>
            <person name="Lipzen A."/>
            <person name="Lombard V."/>
            <person name="Magnuson J."/>
            <person name="Maillard F."/>
            <person name="Morin E."/>
            <person name="Murat C."/>
            <person name="Nolan M."/>
            <person name="Ohm R."/>
            <person name="Pangilinan J."/>
            <person name="Pereira M."/>
            <person name="Perotto S."/>
            <person name="Peter M."/>
            <person name="Riley R."/>
            <person name="Sitrit Y."/>
            <person name="Stielow B."/>
            <person name="Szollosi G."/>
            <person name="Zifcakova L."/>
            <person name="Stursova M."/>
            <person name="Spatafora J.W."/>
            <person name="Tedersoo L."/>
            <person name="Vaario L.-M."/>
            <person name="Yamada A."/>
            <person name="Yan M."/>
            <person name="Wang P."/>
            <person name="Xu J."/>
            <person name="Bruns T."/>
            <person name="Baldrian P."/>
            <person name="Vilgalys R."/>
            <person name="Henrissat B."/>
            <person name="Grigoriev I.V."/>
            <person name="Hibbett D."/>
            <person name="Nagy L.G."/>
            <person name="Martin F.M."/>
        </authorList>
    </citation>
    <scope>NUCLEOTIDE SEQUENCE</scope>
    <source>
        <strain evidence="7">BED1</strain>
    </source>
</reference>
<name>A0AAD4BC96_BOLED</name>
<evidence type="ECO:0000256" key="2">
    <source>
        <dbReference type="ARBA" id="ARBA00009825"/>
    </source>
</evidence>
<evidence type="ECO:0000256" key="4">
    <source>
        <dbReference type="ARBA" id="ARBA00022989"/>
    </source>
</evidence>
<comment type="subcellular location">
    <subcellularLocation>
        <location evidence="1 6">Membrane</location>
        <topology evidence="1 6">Multi-pass membrane protein</topology>
    </subcellularLocation>
</comment>
<comment type="function">
    <text evidence="6">Subunit of the oligosaccharyl transferase (OST) complex that catalyzes the initial transfer of a defined glycan (Glc(3)Man(9)GlcNAc(2) in eukaryotes) from the lipid carrier dolichol-pyrophosphate to an asparagine residue within an Asn-X-Ser/Thr consensus motif in nascent polypeptide chains, the first step in protein N-glycosylation. N-glycosylation occurs cotranslationally and the complex associates with the Sec61 complex at the channel-forming translocon complex that mediates protein translocation across the endoplasmic reticulum (ER). All subunits are required for a maximal enzyme activity.</text>
</comment>
<evidence type="ECO:0000256" key="5">
    <source>
        <dbReference type="ARBA" id="ARBA00023136"/>
    </source>
</evidence>
<dbReference type="GO" id="GO:0006487">
    <property type="term" value="P:protein N-linked glycosylation"/>
    <property type="evidence" value="ECO:0007669"/>
    <property type="project" value="UniProtKB-UniRule"/>
</dbReference>
<keyword evidence="8" id="KW-1185">Reference proteome</keyword>
<keyword evidence="5 6" id="KW-0472">Membrane</keyword>
<dbReference type="InterPro" id="IPR007915">
    <property type="entry name" value="TMEM258/Ost5"/>
</dbReference>
<feature type="transmembrane region" description="Helical" evidence="6">
    <location>
        <begin position="75"/>
        <end position="97"/>
    </location>
</feature>
<evidence type="ECO:0000256" key="1">
    <source>
        <dbReference type="ARBA" id="ARBA00004141"/>
    </source>
</evidence>
<dbReference type="Proteomes" id="UP001194468">
    <property type="component" value="Unassembled WGS sequence"/>
</dbReference>
<comment type="similarity">
    <text evidence="2 6">Belongs to the OST5 family.</text>
</comment>
<reference evidence="7" key="2">
    <citation type="journal article" date="2020" name="Nat. Commun.">
        <title>Large-scale genome sequencing of mycorrhizal fungi provides insights into the early evolution of symbiotic traits.</title>
        <authorList>
            <person name="Miyauchi S."/>
            <person name="Kiss E."/>
            <person name="Kuo A."/>
            <person name="Drula E."/>
            <person name="Kohler A."/>
            <person name="Sanchez-Garcia M."/>
            <person name="Morin E."/>
            <person name="Andreopoulos B."/>
            <person name="Barry K.W."/>
            <person name="Bonito G."/>
            <person name="Buee M."/>
            <person name="Carver A."/>
            <person name="Chen C."/>
            <person name="Cichocki N."/>
            <person name="Clum A."/>
            <person name="Culley D."/>
            <person name="Crous P.W."/>
            <person name="Fauchery L."/>
            <person name="Girlanda M."/>
            <person name="Hayes R.D."/>
            <person name="Keri Z."/>
            <person name="LaButti K."/>
            <person name="Lipzen A."/>
            <person name="Lombard V."/>
            <person name="Magnuson J."/>
            <person name="Maillard F."/>
            <person name="Murat C."/>
            <person name="Nolan M."/>
            <person name="Ohm R.A."/>
            <person name="Pangilinan J."/>
            <person name="Pereira M.F."/>
            <person name="Perotto S."/>
            <person name="Peter M."/>
            <person name="Pfister S."/>
            <person name="Riley R."/>
            <person name="Sitrit Y."/>
            <person name="Stielow J.B."/>
            <person name="Szollosi G."/>
            <person name="Zifcakova L."/>
            <person name="Stursova M."/>
            <person name="Spatafora J.W."/>
            <person name="Tedersoo L."/>
            <person name="Vaario L.M."/>
            <person name="Yamada A."/>
            <person name="Yan M."/>
            <person name="Wang P."/>
            <person name="Xu J."/>
            <person name="Bruns T."/>
            <person name="Baldrian P."/>
            <person name="Vilgalys R."/>
            <person name="Dunand C."/>
            <person name="Henrissat B."/>
            <person name="Grigoriev I.V."/>
            <person name="Hibbett D."/>
            <person name="Nagy L.G."/>
            <person name="Martin F.M."/>
        </authorList>
    </citation>
    <scope>NUCLEOTIDE SEQUENCE</scope>
    <source>
        <strain evidence="7">BED1</strain>
    </source>
</reference>
<protein>
    <recommendedName>
        <fullName evidence="6">Dolichyl-diphosphooligosaccharide-protein glycosyltransferase subunit OST5</fullName>
    </recommendedName>
</protein>
<comment type="caution">
    <text evidence="7">The sequence shown here is derived from an EMBL/GenBank/DDBJ whole genome shotgun (WGS) entry which is preliminary data.</text>
</comment>
<evidence type="ECO:0000313" key="7">
    <source>
        <dbReference type="EMBL" id="KAF8419813.1"/>
    </source>
</evidence>
<accession>A0AAD4BC96</accession>
<keyword evidence="3 6" id="KW-0812">Transmembrane</keyword>
<dbReference type="Pfam" id="PF05251">
    <property type="entry name" value="Ost5"/>
    <property type="match status" value="1"/>
</dbReference>
<gene>
    <name evidence="7" type="ORF">L210DRAFT_3425680</name>
</gene>
<evidence type="ECO:0000256" key="3">
    <source>
        <dbReference type="ARBA" id="ARBA00022692"/>
    </source>
</evidence>
<keyword evidence="4 6" id="KW-1133">Transmembrane helix</keyword>
<dbReference type="EMBL" id="WHUW01000168">
    <property type="protein sequence ID" value="KAF8419813.1"/>
    <property type="molecule type" value="Genomic_DNA"/>
</dbReference>
<comment type="subunit">
    <text evidence="6">Component of the oligosaccharyltransferase (OST) complex.</text>
</comment>